<keyword evidence="1" id="KW-0812">Transmembrane</keyword>
<protein>
    <submittedName>
        <fullName evidence="2">Uncharacterized protein orf135b</fullName>
    </submittedName>
</protein>
<keyword evidence="2" id="KW-0496">Mitochondrion</keyword>
<geneLocation type="mitochondrion" evidence="2"/>
<accession>E8ZCC7</accession>
<reference evidence="2" key="1">
    <citation type="submission" date="2010-11" db="EMBL/GenBank/DDBJ databases">
        <authorList>
            <person name="Genoscope - CEA"/>
        </authorList>
    </citation>
    <scope>NUCLEOTIDE SEQUENCE</scope>
</reference>
<reference evidence="2" key="2">
    <citation type="journal article" date="2011" name="Genome Biol. Evol.">
        <title>Structural and content diversity of mitochondrial genome in beet: a comparative genomic analysis.</title>
        <authorList>
            <person name="Darracq A."/>
            <person name="Varre J.S."/>
            <person name="Marechal-Drouard L."/>
            <person name="Courseaux A."/>
            <person name="Saumitou-Laprade P."/>
            <person name="Oztas S."/>
            <person name="Vacherie B."/>
            <person name="Barbe V.and.Touzet.P."/>
        </authorList>
    </citation>
    <scope>NUCLEOTIDE SEQUENCE</scope>
</reference>
<evidence type="ECO:0000313" key="2">
    <source>
        <dbReference type="EMBL" id="CBJ20761.1"/>
    </source>
</evidence>
<dbReference type="EMBL" id="FP885871">
    <property type="protein sequence ID" value="CBJ20761.1"/>
    <property type="molecule type" value="Genomic_DNA"/>
</dbReference>
<name>E8ZCC7_BETVM</name>
<proteinExistence type="predicted"/>
<dbReference type="AlphaFoldDB" id="E8ZCC7"/>
<sequence>MSHPHHINMWDGVMNHSLLSTIYIVFMVSEPVVVFSRVSSRNQHLYRCIGKGPSSITLIWPKSQLEGRIVQFFRLPTSTSSISTILSASSGPIHTSVLVLPGSIYPSIFHFGTNPSYLNPYLSSISMARRVWEES</sequence>
<keyword evidence="1" id="KW-0472">Membrane</keyword>
<organism evidence="2">
    <name type="scientific">Beta vulgaris subsp. maritima</name>
    <name type="common">Sea beet</name>
    <name type="synonym">Beta maritima</name>
    <dbReference type="NCBI Taxonomy" id="350892"/>
    <lineage>
        <taxon>Eukaryota</taxon>
        <taxon>Viridiplantae</taxon>
        <taxon>Streptophyta</taxon>
        <taxon>Embryophyta</taxon>
        <taxon>Tracheophyta</taxon>
        <taxon>Spermatophyta</taxon>
        <taxon>Magnoliopsida</taxon>
        <taxon>eudicotyledons</taxon>
        <taxon>Gunneridae</taxon>
        <taxon>Pentapetalae</taxon>
        <taxon>Caryophyllales</taxon>
        <taxon>Chenopodiaceae</taxon>
        <taxon>Betoideae</taxon>
        <taxon>Beta</taxon>
    </lineage>
</organism>
<keyword evidence="1" id="KW-1133">Transmembrane helix</keyword>
<evidence type="ECO:0000256" key="1">
    <source>
        <dbReference type="SAM" id="Phobius"/>
    </source>
</evidence>
<gene>
    <name evidence="2" type="primary">orf135b</name>
</gene>
<feature type="transmembrane region" description="Helical" evidence="1">
    <location>
        <begin position="20"/>
        <end position="38"/>
    </location>
</feature>